<dbReference type="OrthoDB" id="3058287at2759"/>
<feature type="region of interest" description="Disordered" evidence="1">
    <location>
        <begin position="45"/>
        <end position="79"/>
    </location>
</feature>
<evidence type="ECO:0000256" key="1">
    <source>
        <dbReference type="SAM" id="MobiDB-lite"/>
    </source>
</evidence>
<gene>
    <name evidence="2" type="ORF">NLJ89_g10489</name>
</gene>
<comment type="caution">
    <text evidence="2">The sequence shown here is derived from an EMBL/GenBank/DDBJ whole genome shotgun (WGS) entry which is preliminary data.</text>
</comment>
<proteinExistence type="predicted"/>
<name>A0A9W8JRN1_9AGAR</name>
<evidence type="ECO:0000313" key="2">
    <source>
        <dbReference type="EMBL" id="KAJ3496411.1"/>
    </source>
</evidence>
<sequence length="79" mass="9140">MRLRLGVEESLSLEGYVREREEDVQRMIEFAVQCLQRTFERVKEERGSGVVGEEDHGGRREEEGEEIEEIACISPVSTR</sequence>
<accession>A0A9W8JRN1</accession>
<evidence type="ECO:0000313" key="3">
    <source>
        <dbReference type="Proteomes" id="UP001148786"/>
    </source>
</evidence>
<dbReference type="AlphaFoldDB" id="A0A9W8JRN1"/>
<dbReference type="EMBL" id="JANKHO010001943">
    <property type="protein sequence ID" value="KAJ3496411.1"/>
    <property type="molecule type" value="Genomic_DNA"/>
</dbReference>
<protein>
    <submittedName>
        <fullName evidence="2">Uncharacterized protein</fullName>
    </submittedName>
</protein>
<dbReference type="Proteomes" id="UP001148786">
    <property type="component" value="Unassembled WGS sequence"/>
</dbReference>
<reference evidence="2" key="1">
    <citation type="submission" date="2022-07" db="EMBL/GenBank/DDBJ databases">
        <title>Genome Sequence of Agrocybe chaxingu.</title>
        <authorList>
            <person name="Buettner E."/>
        </authorList>
    </citation>
    <scope>NUCLEOTIDE SEQUENCE</scope>
    <source>
        <strain evidence="2">MP-N11</strain>
    </source>
</reference>
<organism evidence="2 3">
    <name type="scientific">Agrocybe chaxingu</name>
    <dbReference type="NCBI Taxonomy" id="84603"/>
    <lineage>
        <taxon>Eukaryota</taxon>
        <taxon>Fungi</taxon>
        <taxon>Dikarya</taxon>
        <taxon>Basidiomycota</taxon>
        <taxon>Agaricomycotina</taxon>
        <taxon>Agaricomycetes</taxon>
        <taxon>Agaricomycetidae</taxon>
        <taxon>Agaricales</taxon>
        <taxon>Agaricineae</taxon>
        <taxon>Strophariaceae</taxon>
        <taxon>Agrocybe</taxon>
    </lineage>
</organism>
<keyword evidence="3" id="KW-1185">Reference proteome</keyword>
<feature type="compositionally biased region" description="Basic and acidic residues" evidence="1">
    <location>
        <begin position="45"/>
        <end position="62"/>
    </location>
</feature>